<keyword evidence="2" id="KW-0472">Membrane</keyword>
<dbReference type="OrthoDB" id="4330344at2"/>
<evidence type="ECO:0008006" key="5">
    <source>
        <dbReference type="Google" id="ProtNLM"/>
    </source>
</evidence>
<feature type="transmembrane region" description="Helical" evidence="2">
    <location>
        <begin position="50"/>
        <end position="67"/>
    </location>
</feature>
<accession>A0A1D7VM41</accession>
<feature type="region of interest" description="Disordered" evidence="1">
    <location>
        <begin position="24"/>
        <end position="44"/>
    </location>
</feature>
<dbReference type="EMBL" id="CP017157">
    <property type="protein sequence ID" value="AOP47826.1"/>
    <property type="molecule type" value="Genomic_DNA"/>
</dbReference>
<name>A0A1D7VM41_9ACTN</name>
<evidence type="ECO:0000313" key="4">
    <source>
        <dbReference type="Proteomes" id="UP000094094"/>
    </source>
</evidence>
<proteinExistence type="predicted"/>
<feature type="transmembrane region" description="Helical" evidence="2">
    <location>
        <begin position="104"/>
        <end position="123"/>
    </location>
</feature>
<evidence type="ECO:0000256" key="1">
    <source>
        <dbReference type="SAM" id="MobiDB-lite"/>
    </source>
</evidence>
<feature type="transmembrane region" description="Helical" evidence="2">
    <location>
        <begin position="204"/>
        <end position="230"/>
    </location>
</feature>
<evidence type="ECO:0000256" key="2">
    <source>
        <dbReference type="SAM" id="Phobius"/>
    </source>
</evidence>
<feature type="compositionally biased region" description="Basic and acidic residues" evidence="1">
    <location>
        <begin position="24"/>
        <end position="33"/>
    </location>
</feature>
<reference evidence="3 4" key="1">
    <citation type="submission" date="2016-09" db="EMBL/GenBank/DDBJ databases">
        <title>Complete genome sequencing of Streptomyces lydicus 103 and metabolic pathways analysis of antibiotic biosynthesis.</title>
        <authorList>
            <person name="Jia N."/>
            <person name="Ding M.-Z."/>
            <person name="Gao F."/>
            <person name="Yuan Y.-J."/>
        </authorList>
    </citation>
    <scope>NUCLEOTIDE SEQUENCE [LARGE SCALE GENOMIC DNA]</scope>
    <source>
        <strain evidence="3 4">103</strain>
    </source>
</reference>
<evidence type="ECO:0000313" key="3">
    <source>
        <dbReference type="EMBL" id="AOP47826.1"/>
    </source>
</evidence>
<keyword evidence="2" id="KW-1133">Transmembrane helix</keyword>
<dbReference type="RefSeq" id="WP_069569970.1">
    <property type="nucleotide sequence ID" value="NZ_CP017157.1"/>
</dbReference>
<organism evidence="3 4">
    <name type="scientific">Streptomyces lydicus</name>
    <dbReference type="NCBI Taxonomy" id="47763"/>
    <lineage>
        <taxon>Bacteria</taxon>
        <taxon>Bacillati</taxon>
        <taxon>Actinomycetota</taxon>
        <taxon>Actinomycetes</taxon>
        <taxon>Kitasatosporales</taxon>
        <taxon>Streptomycetaceae</taxon>
        <taxon>Streptomyces</taxon>
    </lineage>
</organism>
<dbReference type="AlphaFoldDB" id="A0A1D7VM41"/>
<gene>
    <name evidence="3" type="ORF">SL103_17630</name>
</gene>
<sequence>MMMEQHQGEPAANGLRLVPAGRHQREGPVERPPHTGRTRGLRRPAGPRQVALLIPAAALLILVSGAASSLRWMFVPSLALGLAGGIWLIVTVPPLLPHPALSRLMMTLLAVPAVAAAVLASFASQGFVLETRGAVRSGEVTRVIEHQGKTTSYECVIRYHSVTEAPGTLNCGKSDHVGATVQVAWDPGGLVEPDFAEAKGTYRFFAILAMVSEIALVILGELTVAMGVVLRAAHRVSAARGPGTADGPEAAVGR</sequence>
<dbReference type="KEGG" id="slc:SL103_17630"/>
<keyword evidence="4" id="KW-1185">Reference proteome</keyword>
<protein>
    <recommendedName>
        <fullName evidence="5">DUF3592 domain-containing protein</fullName>
    </recommendedName>
</protein>
<keyword evidence="2" id="KW-0812">Transmembrane</keyword>
<feature type="transmembrane region" description="Helical" evidence="2">
    <location>
        <begin position="73"/>
        <end position="92"/>
    </location>
</feature>
<dbReference type="Proteomes" id="UP000094094">
    <property type="component" value="Chromosome"/>
</dbReference>